<evidence type="ECO:0000313" key="2">
    <source>
        <dbReference type="Proteomes" id="UP000018144"/>
    </source>
</evidence>
<accession>U4KUC0</accession>
<evidence type="ECO:0000313" key="1">
    <source>
        <dbReference type="EMBL" id="CCX04577.1"/>
    </source>
</evidence>
<gene>
    <name evidence="1" type="ORF">PCON_02759</name>
</gene>
<reference evidence="1 2" key="1">
    <citation type="journal article" date="2013" name="PLoS Genet.">
        <title>The genome and development-dependent transcriptomes of Pyronema confluens: a window into fungal evolution.</title>
        <authorList>
            <person name="Traeger S."/>
            <person name="Altegoer F."/>
            <person name="Freitag M."/>
            <person name="Gabaldon T."/>
            <person name="Kempken F."/>
            <person name="Kumar A."/>
            <person name="Marcet-Houben M."/>
            <person name="Poggeler S."/>
            <person name="Stajich J.E."/>
            <person name="Nowrousian M."/>
        </authorList>
    </citation>
    <scope>NUCLEOTIDE SEQUENCE [LARGE SCALE GENOMIC DNA]</scope>
    <source>
        <strain evidence="2">CBS 100304</strain>
        <tissue evidence="1">Vegetative mycelium</tissue>
    </source>
</reference>
<sequence>MPFVQIQRDLEPSEQYFNNDNTAENTNLVEYDETLFCLGIVLI</sequence>
<dbReference type="AlphaFoldDB" id="U4KUC0"/>
<dbReference type="Proteomes" id="UP000018144">
    <property type="component" value="Unassembled WGS sequence"/>
</dbReference>
<dbReference type="EMBL" id="HF935209">
    <property type="protein sequence ID" value="CCX04577.1"/>
    <property type="molecule type" value="Genomic_DNA"/>
</dbReference>
<name>U4KUC0_PYROM</name>
<protein>
    <submittedName>
        <fullName evidence="1">Uncharacterized protein</fullName>
    </submittedName>
</protein>
<organism evidence="1 2">
    <name type="scientific">Pyronema omphalodes (strain CBS 100304)</name>
    <name type="common">Pyronema confluens</name>
    <dbReference type="NCBI Taxonomy" id="1076935"/>
    <lineage>
        <taxon>Eukaryota</taxon>
        <taxon>Fungi</taxon>
        <taxon>Dikarya</taxon>
        <taxon>Ascomycota</taxon>
        <taxon>Pezizomycotina</taxon>
        <taxon>Pezizomycetes</taxon>
        <taxon>Pezizales</taxon>
        <taxon>Pyronemataceae</taxon>
        <taxon>Pyronema</taxon>
    </lineage>
</organism>
<keyword evidence="2" id="KW-1185">Reference proteome</keyword>
<proteinExistence type="predicted"/>